<name>A0A1H3EI54_9RHOB</name>
<evidence type="ECO:0000313" key="2">
    <source>
        <dbReference type="EMBL" id="SDX78453.1"/>
    </source>
</evidence>
<feature type="compositionally biased region" description="Low complexity" evidence="1">
    <location>
        <begin position="131"/>
        <end position="140"/>
    </location>
</feature>
<dbReference type="EMBL" id="FNMZ01000010">
    <property type="protein sequence ID" value="SDX78453.1"/>
    <property type="molecule type" value="Genomic_DNA"/>
</dbReference>
<gene>
    <name evidence="2" type="ORF">SAMN05444336_11042</name>
</gene>
<sequence>MIRSPRPRPASPRASRRPARAVGPVMFATLAALLLSLRAVGAALAMVPGGAAHEGQVPICSGAGTVLWISLETLAPVAENGEAPAGIAADPCPWFGLAAALEAPAPPEAPVPAPEAASVVPHAPRAPPASAPAAAYRSRAPPVPVLP</sequence>
<evidence type="ECO:0008006" key="4">
    <source>
        <dbReference type="Google" id="ProtNLM"/>
    </source>
</evidence>
<evidence type="ECO:0000313" key="3">
    <source>
        <dbReference type="Proteomes" id="UP000199118"/>
    </source>
</evidence>
<dbReference type="AlphaFoldDB" id="A0A1H3EI54"/>
<organism evidence="2 3">
    <name type="scientific">Albimonas donghaensis</name>
    <dbReference type="NCBI Taxonomy" id="356660"/>
    <lineage>
        <taxon>Bacteria</taxon>
        <taxon>Pseudomonadati</taxon>
        <taxon>Pseudomonadota</taxon>
        <taxon>Alphaproteobacteria</taxon>
        <taxon>Rhodobacterales</taxon>
        <taxon>Paracoccaceae</taxon>
        <taxon>Albimonas</taxon>
    </lineage>
</organism>
<evidence type="ECO:0000256" key="1">
    <source>
        <dbReference type="SAM" id="MobiDB-lite"/>
    </source>
</evidence>
<feature type="region of interest" description="Disordered" evidence="1">
    <location>
        <begin position="105"/>
        <end position="147"/>
    </location>
</feature>
<feature type="compositionally biased region" description="Low complexity" evidence="1">
    <location>
        <begin position="114"/>
        <end position="123"/>
    </location>
</feature>
<reference evidence="2 3" key="1">
    <citation type="submission" date="2016-10" db="EMBL/GenBank/DDBJ databases">
        <authorList>
            <person name="de Groot N.N."/>
        </authorList>
    </citation>
    <scope>NUCLEOTIDE SEQUENCE [LARGE SCALE GENOMIC DNA]</scope>
    <source>
        <strain evidence="2 3">DSM 17890</strain>
    </source>
</reference>
<dbReference type="Proteomes" id="UP000199118">
    <property type="component" value="Unassembled WGS sequence"/>
</dbReference>
<accession>A0A1H3EI54</accession>
<protein>
    <recommendedName>
        <fullName evidence="4">DUF2946 domain-containing protein</fullName>
    </recommendedName>
</protein>
<dbReference type="RefSeq" id="WP_176954830.1">
    <property type="nucleotide sequence ID" value="NZ_FNMZ01000010.1"/>
</dbReference>
<keyword evidence="3" id="KW-1185">Reference proteome</keyword>
<proteinExistence type="predicted"/>